<organism evidence="2 3">
    <name type="scientific">Mesorhizobium huakuii</name>
    <dbReference type="NCBI Taxonomy" id="28104"/>
    <lineage>
        <taxon>Bacteria</taxon>
        <taxon>Pseudomonadati</taxon>
        <taxon>Pseudomonadota</taxon>
        <taxon>Alphaproteobacteria</taxon>
        <taxon>Hyphomicrobiales</taxon>
        <taxon>Phyllobacteriaceae</taxon>
        <taxon>Mesorhizobium</taxon>
    </lineage>
</organism>
<feature type="chain" id="PRO_5028944445" evidence="1">
    <location>
        <begin position="27"/>
        <end position="128"/>
    </location>
</feature>
<sequence>MMGRRSCFKICSVAAALLLAPGTAVAQEWWKDSFAMEGSSPCDNNDSRVTFTDKSVDMWEVGCTLDRVQNLRGLDAVVLDMTSSDDEQSVEKRRALLLKLPDNKILRYPEYQVLQRCSELEAKTSSQP</sequence>
<feature type="signal peptide" evidence="1">
    <location>
        <begin position="1"/>
        <end position="26"/>
    </location>
</feature>
<evidence type="ECO:0000313" key="3">
    <source>
        <dbReference type="Proteomes" id="UP000515465"/>
    </source>
</evidence>
<evidence type="ECO:0000313" key="2">
    <source>
        <dbReference type="EMBL" id="QND59809.1"/>
    </source>
</evidence>
<dbReference type="Proteomes" id="UP000515465">
    <property type="component" value="Chromosome"/>
</dbReference>
<name>A0A7G6SZ77_9HYPH</name>
<evidence type="ECO:0000256" key="1">
    <source>
        <dbReference type="SAM" id="SignalP"/>
    </source>
</evidence>
<protein>
    <submittedName>
        <fullName evidence="2">Uncharacterized protein</fullName>
    </submittedName>
</protein>
<accession>A0A7G6SZ77</accession>
<keyword evidence="1" id="KW-0732">Signal</keyword>
<proteinExistence type="predicted"/>
<dbReference type="EMBL" id="CP050296">
    <property type="protein sequence ID" value="QND59809.1"/>
    <property type="molecule type" value="Genomic_DNA"/>
</dbReference>
<dbReference type="RefSeq" id="WP_183458384.1">
    <property type="nucleotide sequence ID" value="NZ_CP050296.1"/>
</dbReference>
<gene>
    <name evidence="2" type="ORF">HB778_27075</name>
</gene>
<dbReference type="AlphaFoldDB" id="A0A7G6SZ77"/>
<reference evidence="3" key="1">
    <citation type="journal article" date="2020" name="Mol. Plant Microbe">
        <title>Rhizobial microsymbionts of the narrowly endemic Oxytropis species growing in Kamchatka are characterized by significant genetic diversity and possess a set of genes that are associated with T3SS and T6SS secretion systems and can affect the development of symbiosis.</title>
        <authorList>
            <person name="Safronova V."/>
            <person name="Guro P."/>
            <person name="Sazanova A."/>
            <person name="Kuznetsova I."/>
            <person name="Belimov A."/>
            <person name="Yakubov V."/>
            <person name="Chirak E."/>
            <person name="Afonin A."/>
            <person name="Gogolev Y."/>
            <person name="Andronov E."/>
            <person name="Tikhonovich I."/>
        </authorList>
    </citation>
    <scope>NUCLEOTIDE SEQUENCE [LARGE SCALE GENOMIC DNA]</scope>
    <source>
        <strain evidence="3">583</strain>
    </source>
</reference>